<dbReference type="SUPFAM" id="SSF50486">
    <property type="entry name" value="FMT C-terminal domain-like"/>
    <property type="match status" value="1"/>
</dbReference>
<dbReference type="InterPro" id="IPR036477">
    <property type="entry name" value="Formyl_transf_N_sf"/>
</dbReference>
<dbReference type="RefSeq" id="WP_196193941.1">
    <property type="nucleotide sequence ID" value="NZ_JADPRT010000004.1"/>
</dbReference>
<dbReference type="PANTHER" id="PTHR43388">
    <property type="entry name" value="HYDROGENASE MATURATION FACTOR HOXX"/>
    <property type="match status" value="1"/>
</dbReference>
<dbReference type="SUPFAM" id="SSF53328">
    <property type="entry name" value="Formyltransferase"/>
    <property type="match status" value="1"/>
</dbReference>
<dbReference type="CDD" id="cd08701">
    <property type="entry name" value="FMT_C_HypX"/>
    <property type="match status" value="1"/>
</dbReference>
<dbReference type="PANTHER" id="PTHR43388:SF1">
    <property type="entry name" value="HYDROGENASE MATURATION FACTOR HOXX"/>
    <property type="match status" value="1"/>
</dbReference>
<dbReference type="Proteomes" id="UP000657385">
    <property type="component" value="Unassembled WGS sequence"/>
</dbReference>
<dbReference type="InterPro" id="IPR002376">
    <property type="entry name" value="Formyl_transf_N"/>
</dbReference>
<dbReference type="InterPro" id="IPR029045">
    <property type="entry name" value="ClpP/crotonase-like_dom_sf"/>
</dbReference>
<comment type="caution">
    <text evidence="4">The sequence shown here is derived from an EMBL/GenBank/DDBJ whole genome shotgun (WGS) entry which is preliminary data.</text>
</comment>
<accession>A0A931FFV5</accession>
<dbReference type="Pfam" id="PF02911">
    <property type="entry name" value="Formyl_trans_C"/>
    <property type="match status" value="1"/>
</dbReference>
<name>A0A931FFV5_9ACTN</name>
<dbReference type="SUPFAM" id="SSF52096">
    <property type="entry name" value="ClpP/crotonase"/>
    <property type="match status" value="1"/>
</dbReference>
<dbReference type="PIRSF" id="PIRSF006787">
    <property type="entry name" value="Hydrgn_mat_HoxX"/>
    <property type="match status" value="1"/>
</dbReference>
<dbReference type="CDD" id="cd08650">
    <property type="entry name" value="FMT_core_HypX_N"/>
    <property type="match status" value="1"/>
</dbReference>
<dbReference type="InterPro" id="IPR011034">
    <property type="entry name" value="Formyl_transferase-like_C_sf"/>
</dbReference>
<reference evidence="4" key="1">
    <citation type="submission" date="2020-11" db="EMBL/GenBank/DDBJ databases">
        <title>Isolation and identification of active actinomycetes.</title>
        <authorList>
            <person name="Yu B."/>
        </authorList>
    </citation>
    <scope>NUCLEOTIDE SEQUENCE</scope>
    <source>
        <strain evidence="4">NEAU-YB345</strain>
    </source>
</reference>
<feature type="region of interest" description="Disordered" evidence="1">
    <location>
        <begin position="573"/>
        <end position="601"/>
    </location>
</feature>
<dbReference type="EMBL" id="JADPRT010000004">
    <property type="protein sequence ID" value="MBF9068794.1"/>
    <property type="molecule type" value="Genomic_DNA"/>
</dbReference>
<feature type="domain" description="Formyl transferase N-terminal" evidence="2">
    <location>
        <begin position="36"/>
        <end position="142"/>
    </location>
</feature>
<organism evidence="4 5">
    <name type="scientific">Streptacidiphilus fuscans</name>
    <dbReference type="NCBI Taxonomy" id="2789292"/>
    <lineage>
        <taxon>Bacteria</taxon>
        <taxon>Bacillati</taxon>
        <taxon>Actinomycetota</taxon>
        <taxon>Actinomycetes</taxon>
        <taxon>Kitasatosporales</taxon>
        <taxon>Streptomycetaceae</taxon>
        <taxon>Streptacidiphilus</taxon>
    </lineage>
</organism>
<dbReference type="Pfam" id="PF00378">
    <property type="entry name" value="ECH_1"/>
    <property type="match status" value="1"/>
</dbReference>
<evidence type="ECO:0000259" key="3">
    <source>
        <dbReference type="Pfam" id="PF02911"/>
    </source>
</evidence>
<evidence type="ECO:0000256" key="1">
    <source>
        <dbReference type="SAM" id="MobiDB-lite"/>
    </source>
</evidence>
<dbReference type="AlphaFoldDB" id="A0A931FFV5"/>
<gene>
    <name evidence="4" type="ORF">I2501_12245</name>
</gene>
<dbReference type="GO" id="GO:0003824">
    <property type="term" value="F:catalytic activity"/>
    <property type="evidence" value="ECO:0007669"/>
    <property type="project" value="InterPro"/>
</dbReference>
<keyword evidence="5" id="KW-1185">Reference proteome</keyword>
<feature type="domain" description="Formyl transferase C-terminal" evidence="3">
    <location>
        <begin position="190"/>
        <end position="270"/>
    </location>
</feature>
<protein>
    <submittedName>
        <fullName evidence="4">Hydrogenase maturation protein</fullName>
    </submittedName>
</protein>
<dbReference type="InterPro" id="IPR005793">
    <property type="entry name" value="Formyl_trans_C"/>
</dbReference>
<evidence type="ECO:0000313" key="4">
    <source>
        <dbReference type="EMBL" id="MBF9068794.1"/>
    </source>
</evidence>
<dbReference type="Gene3D" id="3.40.50.12230">
    <property type="match status" value="1"/>
</dbReference>
<sequence>MEILLVASAFNSLTQRVFAALRDRGHTVGVELASGAALVAAVRERSPELIVAPMLKTAVPDEVWTTVPCLIVHPGPLGDRGPSSLDRAVQDGCSTWGVTVLQAEAEMDAGPVWATVDCPLPPRGKSDLYRNEIADAALEAVLLAVERFASRAHEPAAREPGAHEHGDRGPLSQHLPEIRRRVVTRPFLRQPERRIDWSADSTADVLRKLRAADSQPGVLDDLLDGEWFLHGGHEEDRLRGRPGELLATRHGAVCRATVDGAVWIPQLRPRRTPGAQSTFALPATLALGARLPQLHEEPVELELPADRRTWTDIRYREHGEVGMLSFSFAGGAMGTSQCRRLLDAYREACSRPTSVLVLGGQRDFFGNGIHLNVIEAAADPGLESWANINAIDDLVEAVLTTTDRLVVAALGGNAAAGGAMLALAADEVWCRDGVVLNPHYRLMGLTGSEFWTLTLPRRVGLQATHALVTQALPVSVERAVALGLVERAIVCPADEFGAHAAHLAEHLAAMPGTPARIARKKAALERQEAERPLRVFREAELERMHTIFFDPEQPYHALRRAFVHKHAVLATPEHLRPPLPRTPQGRPPGQSVARSAVHTSL</sequence>
<dbReference type="InterPro" id="IPR009188">
    <property type="entry name" value="NiFe-hyd_mat_HypX/HoxX"/>
</dbReference>
<dbReference type="Pfam" id="PF00551">
    <property type="entry name" value="Formyl_trans_N"/>
    <property type="match status" value="1"/>
</dbReference>
<proteinExistence type="predicted"/>
<feature type="compositionally biased region" description="Basic and acidic residues" evidence="1">
    <location>
        <begin position="153"/>
        <end position="168"/>
    </location>
</feature>
<dbReference type="Gene3D" id="3.90.226.10">
    <property type="entry name" value="2-enoyl-CoA Hydratase, Chain A, domain 1"/>
    <property type="match status" value="1"/>
</dbReference>
<dbReference type="InterPro" id="IPR047180">
    <property type="entry name" value="HoxX-like"/>
</dbReference>
<feature type="region of interest" description="Disordered" evidence="1">
    <location>
        <begin position="153"/>
        <end position="176"/>
    </location>
</feature>
<evidence type="ECO:0000313" key="5">
    <source>
        <dbReference type="Proteomes" id="UP000657385"/>
    </source>
</evidence>
<dbReference type="InterPro" id="IPR001753">
    <property type="entry name" value="Enoyl-CoA_hydra/iso"/>
</dbReference>
<evidence type="ECO:0000259" key="2">
    <source>
        <dbReference type="Pfam" id="PF00551"/>
    </source>
</evidence>